<proteinExistence type="predicted"/>
<comment type="caution">
    <text evidence="3">The sequence shown here is derived from an EMBL/GenBank/DDBJ whole genome shotgun (WGS) entry which is preliminary data.</text>
</comment>
<keyword evidence="2" id="KW-0812">Transmembrane</keyword>
<evidence type="ECO:0000256" key="2">
    <source>
        <dbReference type="SAM" id="Phobius"/>
    </source>
</evidence>
<gene>
    <name evidence="3" type="ORF">GV68_18280</name>
</gene>
<keyword evidence="4" id="KW-1185">Reference proteome</keyword>
<dbReference type="OrthoDB" id="7868067at2"/>
<feature type="region of interest" description="Disordered" evidence="1">
    <location>
        <begin position="83"/>
        <end position="123"/>
    </location>
</feature>
<feature type="compositionally biased region" description="Basic and acidic residues" evidence="1">
    <location>
        <begin position="83"/>
        <end position="99"/>
    </location>
</feature>
<dbReference type="EMBL" id="JOKJ01000039">
    <property type="protein sequence ID" value="KEQ03011.1"/>
    <property type="molecule type" value="Genomic_DNA"/>
</dbReference>
<evidence type="ECO:0000256" key="1">
    <source>
        <dbReference type="SAM" id="MobiDB-lite"/>
    </source>
</evidence>
<name>A0A922NXI8_9HYPH</name>
<dbReference type="RefSeq" id="WP_037162335.1">
    <property type="nucleotide sequence ID" value="NZ_CAJXID010000042.1"/>
</dbReference>
<dbReference type="AlphaFoldDB" id="A0A922NXI8"/>
<protein>
    <submittedName>
        <fullName evidence="3">Membrane protein</fullName>
    </submittedName>
</protein>
<keyword evidence="2" id="KW-0472">Membrane</keyword>
<feature type="compositionally biased region" description="Pro residues" evidence="1">
    <location>
        <begin position="109"/>
        <end position="123"/>
    </location>
</feature>
<evidence type="ECO:0000313" key="3">
    <source>
        <dbReference type="EMBL" id="KEQ03011.1"/>
    </source>
</evidence>
<sequence length="123" mass="13465">MTRLKKIVYLVILLPLGVLLVVLSVANRQTVTLALNPFRPQDSVLSLTAPFFLFLMLALILGMAIGSVGTWWTQGKHRKQARVEAREAVKWHNEADKQKTPSTAVTPASLPPAGPPMKTPALN</sequence>
<accession>A0A922NXI8</accession>
<dbReference type="Proteomes" id="UP000052167">
    <property type="component" value="Unassembled WGS sequence"/>
</dbReference>
<keyword evidence="2" id="KW-1133">Transmembrane helix</keyword>
<evidence type="ECO:0000313" key="4">
    <source>
        <dbReference type="Proteomes" id="UP000052167"/>
    </source>
</evidence>
<feature type="transmembrane region" description="Helical" evidence="2">
    <location>
        <begin position="52"/>
        <end position="72"/>
    </location>
</feature>
<reference evidence="3 4" key="1">
    <citation type="submission" date="2014-06" db="EMBL/GenBank/DDBJ databases">
        <title>Rhizobium pelagicum/R2-400B4.</title>
        <authorList>
            <person name="Kimes N.E."/>
            <person name="Lopez-Perez M."/>
        </authorList>
    </citation>
    <scope>NUCLEOTIDE SEQUENCE [LARGE SCALE GENOMIC DNA]</scope>
    <source>
        <strain evidence="3 4">R2-400B4</strain>
    </source>
</reference>
<organism evidence="3 4">
    <name type="scientific">Pseudorhizobium pelagicum</name>
    <dbReference type="NCBI Taxonomy" id="1509405"/>
    <lineage>
        <taxon>Bacteria</taxon>
        <taxon>Pseudomonadati</taxon>
        <taxon>Pseudomonadota</taxon>
        <taxon>Alphaproteobacteria</taxon>
        <taxon>Hyphomicrobiales</taxon>
        <taxon>Rhizobiaceae</taxon>
        <taxon>Rhizobium/Agrobacterium group</taxon>
        <taxon>Pseudorhizobium</taxon>
    </lineage>
</organism>